<keyword evidence="8" id="KW-1185">Reference proteome</keyword>
<keyword evidence="1" id="KW-0479">Metal-binding</keyword>
<dbReference type="GeneID" id="112055952"/>
<protein>
    <submittedName>
        <fullName evidence="9">Zinc finger protein interacting with ribonucleoprotein K</fullName>
    </submittedName>
</protein>
<gene>
    <name evidence="9" type="primary">LOC112055952</name>
</gene>
<keyword evidence="9" id="KW-0687">Ribonucleoprotein</keyword>
<evidence type="ECO:0000256" key="3">
    <source>
        <dbReference type="ARBA" id="ARBA00022771"/>
    </source>
</evidence>
<evidence type="ECO:0000256" key="4">
    <source>
        <dbReference type="ARBA" id="ARBA00022833"/>
    </source>
</evidence>
<reference evidence="9" key="1">
    <citation type="submission" date="2025-08" db="UniProtKB">
        <authorList>
            <consortium name="RefSeq"/>
        </authorList>
    </citation>
    <scope>IDENTIFICATION</scope>
</reference>
<feature type="domain" description="C2H2-type" evidence="7">
    <location>
        <begin position="352"/>
        <end position="377"/>
    </location>
</feature>
<feature type="region of interest" description="Disordered" evidence="6">
    <location>
        <begin position="233"/>
        <end position="262"/>
    </location>
</feature>
<feature type="domain" description="C2H2-type" evidence="7">
    <location>
        <begin position="509"/>
        <end position="532"/>
    </location>
</feature>
<dbReference type="Gene3D" id="3.30.160.60">
    <property type="entry name" value="Classic Zinc Finger"/>
    <property type="match status" value="5"/>
</dbReference>
<evidence type="ECO:0000256" key="6">
    <source>
        <dbReference type="SAM" id="MobiDB-lite"/>
    </source>
</evidence>
<organism evidence="8 9">
    <name type="scientific">Bicyclus anynana</name>
    <name type="common">Squinting bush brown butterfly</name>
    <dbReference type="NCBI Taxonomy" id="110368"/>
    <lineage>
        <taxon>Eukaryota</taxon>
        <taxon>Metazoa</taxon>
        <taxon>Ecdysozoa</taxon>
        <taxon>Arthropoda</taxon>
        <taxon>Hexapoda</taxon>
        <taxon>Insecta</taxon>
        <taxon>Pterygota</taxon>
        <taxon>Neoptera</taxon>
        <taxon>Endopterygota</taxon>
        <taxon>Lepidoptera</taxon>
        <taxon>Glossata</taxon>
        <taxon>Ditrysia</taxon>
        <taxon>Papilionoidea</taxon>
        <taxon>Nymphalidae</taxon>
        <taxon>Satyrinae</taxon>
        <taxon>Satyrini</taxon>
        <taxon>Mycalesina</taxon>
        <taxon>Bicyclus</taxon>
    </lineage>
</organism>
<dbReference type="PANTHER" id="PTHR24408">
    <property type="entry name" value="ZINC FINGER PROTEIN"/>
    <property type="match status" value="1"/>
</dbReference>
<evidence type="ECO:0000256" key="2">
    <source>
        <dbReference type="ARBA" id="ARBA00022737"/>
    </source>
</evidence>
<dbReference type="SMART" id="SM00868">
    <property type="entry name" value="zf-AD"/>
    <property type="match status" value="1"/>
</dbReference>
<name>A0ABM3M5R6_BICAN</name>
<feature type="domain" description="C2H2-type" evidence="7">
    <location>
        <begin position="266"/>
        <end position="289"/>
    </location>
</feature>
<dbReference type="PANTHER" id="PTHR24408:SF58">
    <property type="entry name" value="TRANSCRIPTION FACTOR (TFIIIA), PUTATIVE (AFU_ORTHOLOGUE AFUA_1G05150)-RELATED"/>
    <property type="match status" value="1"/>
</dbReference>
<dbReference type="Proteomes" id="UP001652582">
    <property type="component" value="Chromosome 27"/>
</dbReference>
<feature type="domain" description="C2H2-type" evidence="7">
    <location>
        <begin position="420"/>
        <end position="448"/>
    </location>
</feature>
<proteinExistence type="predicted"/>
<evidence type="ECO:0000313" key="8">
    <source>
        <dbReference type="Proteomes" id="UP001652582"/>
    </source>
</evidence>
<dbReference type="InterPro" id="IPR013087">
    <property type="entry name" value="Znf_C2H2_type"/>
</dbReference>
<dbReference type="PROSITE" id="PS50157">
    <property type="entry name" value="ZINC_FINGER_C2H2_2"/>
    <property type="match status" value="7"/>
</dbReference>
<accession>A0ABM3M5R6</accession>
<dbReference type="SMART" id="SM00355">
    <property type="entry name" value="ZnF_C2H2"/>
    <property type="match status" value="9"/>
</dbReference>
<dbReference type="Pfam" id="PF00096">
    <property type="entry name" value="zf-C2H2"/>
    <property type="match status" value="3"/>
</dbReference>
<dbReference type="InterPro" id="IPR012934">
    <property type="entry name" value="Znf_AD"/>
</dbReference>
<feature type="domain" description="C2H2-type" evidence="7">
    <location>
        <begin position="293"/>
        <end position="320"/>
    </location>
</feature>
<evidence type="ECO:0000256" key="1">
    <source>
        <dbReference type="ARBA" id="ARBA00022723"/>
    </source>
</evidence>
<dbReference type="Pfam" id="PF12874">
    <property type="entry name" value="zf-met"/>
    <property type="match status" value="1"/>
</dbReference>
<sequence length="572" mass="66479">MKLKDICCACLSVERSLTPLHCVRDGINLFSLLSQDLKDFKTATDKKHYHVCWECRALLRRLYSFRQQAAVARRQLEDILNDSTDVDSNKECLSKLSYSYKRSFDRELVYTYSDVLNHTIDNEVDIPKCHEISIIGDIKVESDESNPFSDLNLTDIDIENDVKLEHGHATKQEVANQNGVDDDNYFTIHITKDEIEENKPRRRVLEKKSNVTAKRKCVKNKKSNLKTVKKDLEDENTEDTKQEIPTVPKTRRHRKVQNSPKKDSTYPCAECGQIFTTYTRRYEHIMKYHKEGYQCATCGKKFHIKKSFLRHERVHIAKTLPRQKCSICDVMVRCDLVQEHAARHASTDRGTYRCVPCQKTFANKNSYRKHMTEAKAHIVPDKDNKFSCETCHKSFPTLMLYNCHMRYTKRHAVRAAVYRYKCSMCDKSYRSPAALRDHVNYVHMGKTQHKCAECDKALASPQCVARHMKLFHGGYKYPKNKLCDTCGKAFSSKKDLREHESVHTGERPLKCDICGDSFRQSGALYTHKRRVHKMAAKRSVQLETAPDEAVERLVRSCELDEDELVIHRVKHD</sequence>
<evidence type="ECO:0000259" key="7">
    <source>
        <dbReference type="PROSITE" id="PS50157"/>
    </source>
</evidence>
<keyword evidence="3 5" id="KW-0863">Zinc-finger</keyword>
<keyword evidence="2" id="KW-0677">Repeat</keyword>
<feature type="domain" description="C2H2-type" evidence="7">
    <location>
        <begin position="449"/>
        <end position="477"/>
    </location>
</feature>
<dbReference type="GO" id="GO:1990904">
    <property type="term" value="C:ribonucleoprotein complex"/>
    <property type="evidence" value="ECO:0007669"/>
    <property type="project" value="UniProtKB-KW"/>
</dbReference>
<dbReference type="RefSeq" id="XP_052746348.1">
    <property type="nucleotide sequence ID" value="XM_052890388.1"/>
</dbReference>
<feature type="domain" description="C2H2-type" evidence="7">
    <location>
        <begin position="481"/>
        <end position="508"/>
    </location>
</feature>
<dbReference type="PROSITE" id="PS00028">
    <property type="entry name" value="ZINC_FINGER_C2H2_1"/>
    <property type="match status" value="5"/>
</dbReference>
<evidence type="ECO:0000256" key="5">
    <source>
        <dbReference type="PROSITE-ProRule" id="PRU00042"/>
    </source>
</evidence>
<feature type="compositionally biased region" description="Basic and acidic residues" evidence="6">
    <location>
        <begin position="233"/>
        <end position="242"/>
    </location>
</feature>
<keyword evidence="4" id="KW-0862">Zinc</keyword>
<evidence type="ECO:0000313" key="9">
    <source>
        <dbReference type="RefSeq" id="XP_052746348.1"/>
    </source>
</evidence>
<dbReference type="InterPro" id="IPR036236">
    <property type="entry name" value="Znf_C2H2_sf"/>
</dbReference>
<dbReference type="SUPFAM" id="SSF57667">
    <property type="entry name" value="beta-beta-alpha zinc fingers"/>
    <property type="match status" value="3"/>
</dbReference>